<feature type="transmembrane region" description="Helical" evidence="1">
    <location>
        <begin position="70"/>
        <end position="95"/>
    </location>
</feature>
<evidence type="ECO:0000313" key="3">
    <source>
        <dbReference type="Proteomes" id="UP001341840"/>
    </source>
</evidence>
<proteinExistence type="predicted"/>
<keyword evidence="1" id="KW-1133">Transmembrane helix</keyword>
<dbReference type="EMBL" id="JASCZI010091318">
    <property type="protein sequence ID" value="MED6149920.1"/>
    <property type="molecule type" value="Genomic_DNA"/>
</dbReference>
<comment type="caution">
    <text evidence="2">The sequence shown here is derived from an EMBL/GenBank/DDBJ whole genome shotgun (WGS) entry which is preliminary data.</text>
</comment>
<evidence type="ECO:0000256" key="1">
    <source>
        <dbReference type="SAM" id="Phobius"/>
    </source>
</evidence>
<keyword evidence="3" id="KW-1185">Reference proteome</keyword>
<name>A0ABU6TN92_9FABA</name>
<sequence>MATSSFYWEGGGRESSADSWSLVSFPNVFPLLSVIALHSCLGFVMSTLLRHLQDNLVALEEVELKGMKIVFENFGGLVILLLLSLISSLTEVWMIPPTRIISIRMRIIVRRPRLGSIGSRIKKNTGGRKCPIIESLQLQLLGKYIVGASPYHVLVSFPSFIKRFSIPLLKRLDVMPKFCKLLRGKEFG</sequence>
<keyword evidence="1" id="KW-0472">Membrane</keyword>
<keyword evidence="1" id="KW-0812">Transmembrane</keyword>
<reference evidence="2 3" key="1">
    <citation type="journal article" date="2023" name="Plants (Basel)">
        <title>Bridging the Gap: Combining Genomics and Transcriptomics Approaches to Understand Stylosanthes scabra, an Orphan Legume from the Brazilian Caatinga.</title>
        <authorList>
            <person name="Ferreira-Neto J.R.C."/>
            <person name="da Silva M.D."/>
            <person name="Binneck E."/>
            <person name="de Melo N.F."/>
            <person name="da Silva R.H."/>
            <person name="de Melo A.L.T.M."/>
            <person name="Pandolfi V."/>
            <person name="Bustamante F.O."/>
            <person name="Brasileiro-Vidal A.C."/>
            <person name="Benko-Iseppon A.M."/>
        </authorList>
    </citation>
    <scope>NUCLEOTIDE SEQUENCE [LARGE SCALE GENOMIC DNA]</scope>
    <source>
        <tissue evidence="2">Leaves</tissue>
    </source>
</reference>
<dbReference type="Proteomes" id="UP001341840">
    <property type="component" value="Unassembled WGS sequence"/>
</dbReference>
<accession>A0ABU6TN92</accession>
<organism evidence="2 3">
    <name type="scientific">Stylosanthes scabra</name>
    <dbReference type="NCBI Taxonomy" id="79078"/>
    <lineage>
        <taxon>Eukaryota</taxon>
        <taxon>Viridiplantae</taxon>
        <taxon>Streptophyta</taxon>
        <taxon>Embryophyta</taxon>
        <taxon>Tracheophyta</taxon>
        <taxon>Spermatophyta</taxon>
        <taxon>Magnoliopsida</taxon>
        <taxon>eudicotyledons</taxon>
        <taxon>Gunneridae</taxon>
        <taxon>Pentapetalae</taxon>
        <taxon>rosids</taxon>
        <taxon>fabids</taxon>
        <taxon>Fabales</taxon>
        <taxon>Fabaceae</taxon>
        <taxon>Papilionoideae</taxon>
        <taxon>50 kb inversion clade</taxon>
        <taxon>dalbergioids sensu lato</taxon>
        <taxon>Dalbergieae</taxon>
        <taxon>Pterocarpus clade</taxon>
        <taxon>Stylosanthes</taxon>
    </lineage>
</organism>
<gene>
    <name evidence="2" type="ORF">PIB30_067200</name>
</gene>
<protein>
    <submittedName>
        <fullName evidence="2">Uncharacterized protein</fullName>
    </submittedName>
</protein>
<evidence type="ECO:0000313" key="2">
    <source>
        <dbReference type="EMBL" id="MED6149920.1"/>
    </source>
</evidence>
<feature type="transmembrane region" description="Helical" evidence="1">
    <location>
        <begin position="28"/>
        <end position="49"/>
    </location>
</feature>